<evidence type="ECO:0000313" key="1">
    <source>
        <dbReference type="EMBL" id="GMR46663.1"/>
    </source>
</evidence>
<dbReference type="EMBL" id="BTRK01000004">
    <property type="protein sequence ID" value="GMR46663.1"/>
    <property type="molecule type" value="Genomic_DNA"/>
</dbReference>
<comment type="caution">
    <text evidence="1">The sequence shown here is derived from an EMBL/GenBank/DDBJ whole genome shotgun (WGS) entry which is preliminary data.</text>
</comment>
<evidence type="ECO:0000313" key="2">
    <source>
        <dbReference type="Proteomes" id="UP001328107"/>
    </source>
</evidence>
<keyword evidence="2" id="KW-1185">Reference proteome</keyword>
<reference evidence="2" key="1">
    <citation type="submission" date="2022-10" db="EMBL/GenBank/DDBJ databases">
        <title>Genome assembly of Pristionchus species.</title>
        <authorList>
            <person name="Yoshida K."/>
            <person name="Sommer R.J."/>
        </authorList>
    </citation>
    <scope>NUCLEOTIDE SEQUENCE [LARGE SCALE GENOMIC DNA]</scope>
    <source>
        <strain evidence="2">RS5460</strain>
    </source>
</reference>
<feature type="non-terminal residue" evidence="1">
    <location>
        <position position="118"/>
    </location>
</feature>
<gene>
    <name evidence="1" type="ORF">PMAYCL1PPCAC_16858</name>
</gene>
<dbReference type="Proteomes" id="UP001328107">
    <property type="component" value="Unassembled WGS sequence"/>
</dbReference>
<sequence>MLQGTGKRSAEPRALNKVLSNYSRLIVLFFSELGEFSRVNPVLYFWSKRRVFLLRRVEDENTIVLHFSQIEPGFLQVRLSQLVGTGLVHFLADSHEDRNGVGAEIGCESLSGLVQNCL</sequence>
<protein>
    <submittedName>
        <fullName evidence="1">Uncharacterized protein</fullName>
    </submittedName>
</protein>
<organism evidence="1 2">
    <name type="scientific">Pristionchus mayeri</name>
    <dbReference type="NCBI Taxonomy" id="1317129"/>
    <lineage>
        <taxon>Eukaryota</taxon>
        <taxon>Metazoa</taxon>
        <taxon>Ecdysozoa</taxon>
        <taxon>Nematoda</taxon>
        <taxon>Chromadorea</taxon>
        <taxon>Rhabditida</taxon>
        <taxon>Rhabditina</taxon>
        <taxon>Diplogasteromorpha</taxon>
        <taxon>Diplogasteroidea</taxon>
        <taxon>Neodiplogasteridae</taxon>
        <taxon>Pristionchus</taxon>
    </lineage>
</organism>
<name>A0AAN5HZQ9_9BILA</name>
<proteinExistence type="predicted"/>
<accession>A0AAN5HZQ9</accession>
<dbReference type="AlphaFoldDB" id="A0AAN5HZQ9"/>